<dbReference type="InterPro" id="IPR009875">
    <property type="entry name" value="PilZ_domain"/>
</dbReference>
<evidence type="ECO:0000313" key="3">
    <source>
        <dbReference type="Proteomes" id="UP001431010"/>
    </source>
</evidence>
<keyword evidence="3" id="KW-1185">Reference proteome</keyword>
<protein>
    <submittedName>
        <fullName evidence="2">PilZ domain-containing protein</fullName>
    </submittedName>
</protein>
<gene>
    <name evidence="2" type="ORF">LQG66_17690</name>
</gene>
<feature type="domain" description="PilZ" evidence="1">
    <location>
        <begin position="30"/>
        <end position="118"/>
    </location>
</feature>
<reference evidence="2" key="1">
    <citation type="journal article" date="2024" name="Antonie Van Leeuwenhoek">
        <title>Bradyrhizobium ontarionense sp. nov., a novel bacterial symbiont isolated from Aeschynomene indica (Indian jointvetch), harbours photosynthesis, nitrogen fixation and nitrous oxide (N2O) reductase genes.</title>
        <authorList>
            <person name="Bromfield E.S.P."/>
            <person name="Cloutier S."/>
        </authorList>
    </citation>
    <scope>NUCLEOTIDE SEQUENCE</scope>
    <source>
        <strain evidence="2">A19</strain>
    </source>
</reference>
<dbReference type="RefSeq" id="WP_231327463.1">
    <property type="nucleotide sequence ID" value="NZ_CP088156.1"/>
</dbReference>
<dbReference type="Proteomes" id="UP001431010">
    <property type="component" value="Chromosome"/>
</dbReference>
<dbReference type="SUPFAM" id="SSF141371">
    <property type="entry name" value="PilZ domain-like"/>
    <property type="match status" value="1"/>
</dbReference>
<evidence type="ECO:0000313" key="2">
    <source>
        <dbReference type="EMBL" id="UFZ08014.1"/>
    </source>
</evidence>
<accession>A0ABY3RL66</accession>
<dbReference type="Pfam" id="PF07238">
    <property type="entry name" value="PilZ"/>
    <property type="match status" value="1"/>
</dbReference>
<sequence>MNHAARKGAIALPRFSLPKLRRSKAPAFSRRHSRHACVLIGTMKVIEIGAEFDGALLEVSRGGCTFRQASMFLLDRVNEVVLVHTEFFEIEGRIRAVRPDGYGIQFFGEIEESVVDRIVDAYGFNVADSFLAKRN</sequence>
<name>A0ABY3RL66_9BRAD</name>
<evidence type="ECO:0000259" key="1">
    <source>
        <dbReference type="Pfam" id="PF07238"/>
    </source>
</evidence>
<proteinExistence type="predicted"/>
<organism evidence="2 3">
    <name type="scientific">Bradyrhizobium ontarionense</name>
    <dbReference type="NCBI Taxonomy" id="2898149"/>
    <lineage>
        <taxon>Bacteria</taxon>
        <taxon>Pseudomonadati</taxon>
        <taxon>Pseudomonadota</taxon>
        <taxon>Alphaproteobacteria</taxon>
        <taxon>Hyphomicrobiales</taxon>
        <taxon>Nitrobacteraceae</taxon>
        <taxon>Bradyrhizobium</taxon>
    </lineage>
</organism>
<dbReference type="EMBL" id="CP088156">
    <property type="protein sequence ID" value="UFZ08014.1"/>
    <property type="molecule type" value="Genomic_DNA"/>
</dbReference>